<reference evidence="10 11" key="2">
    <citation type="submission" date="2018-07" db="EMBL/GenBank/DDBJ databases">
        <title>Diversity of Mesorhizobium strains in Brazil.</title>
        <authorList>
            <person name="Helene L.C.F."/>
            <person name="Dall'Agnol R."/>
            <person name="Delamuta J.R.M."/>
            <person name="Hungria M."/>
        </authorList>
    </citation>
    <scope>NUCLEOTIDE SEQUENCE [LARGE SCALE GENOMIC DNA]</scope>
    <source>
        <strain evidence="10 11">CNPSo 3140</strain>
    </source>
</reference>
<dbReference type="GO" id="GO:0004014">
    <property type="term" value="F:adenosylmethionine decarboxylase activity"/>
    <property type="evidence" value="ECO:0007669"/>
    <property type="project" value="UniProtKB-EC"/>
</dbReference>
<proteinExistence type="predicted"/>
<dbReference type="EMBL" id="QMBQ01000001">
    <property type="protein sequence ID" value="RAZ80173.1"/>
    <property type="molecule type" value="Genomic_DNA"/>
</dbReference>
<protein>
    <submittedName>
        <fullName evidence="10">Adenosylmethionine decarboxylase</fullName>
        <ecNumber evidence="10">4.1.1.50</ecNumber>
    </submittedName>
</protein>
<evidence type="ECO:0000256" key="3">
    <source>
        <dbReference type="ARBA" id="ARBA00022813"/>
    </source>
</evidence>
<organism evidence="10 11">
    <name type="scientific">Mesorhizobium atlanticum</name>
    <dbReference type="NCBI Taxonomy" id="2233532"/>
    <lineage>
        <taxon>Bacteria</taxon>
        <taxon>Pseudomonadati</taxon>
        <taxon>Pseudomonadota</taxon>
        <taxon>Alphaproteobacteria</taxon>
        <taxon>Hyphomicrobiales</taxon>
        <taxon>Phyllobacteriaceae</taxon>
        <taxon>Mesorhizobium</taxon>
    </lineage>
</organism>
<dbReference type="PANTHER" id="PTHR33866">
    <property type="entry name" value="S-ADENOSYLMETHIONINE DECARBOXYLASE PROENZYME"/>
    <property type="match status" value="1"/>
</dbReference>
<evidence type="ECO:0000256" key="2">
    <source>
        <dbReference type="ARBA" id="ARBA00022793"/>
    </source>
</evidence>
<reference evidence="11" key="1">
    <citation type="submission" date="2018-06" db="EMBL/GenBank/DDBJ databases">
        <authorList>
            <person name="Helene L.C."/>
            <person name="Dall'Agnol R."/>
            <person name="Delamuta J.R."/>
            <person name="Hungria M."/>
        </authorList>
    </citation>
    <scope>NUCLEOTIDE SEQUENCE [LARGE SCALE GENOMIC DNA]</scope>
    <source>
        <strain evidence="11">CNPSo 3140</strain>
    </source>
</reference>
<dbReference type="RefSeq" id="WP_112125728.1">
    <property type="nucleotide sequence ID" value="NZ_QMBQ01000001.1"/>
</dbReference>
<keyword evidence="6" id="KW-0865">Zymogen</keyword>
<evidence type="ECO:0000313" key="10">
    <source>
        <dbReference type="EMBL" id="RAZ80173.1"/>
    </source>
</evidence>
<keyword evidence="3" id="KW-0068">Autocatalytic cleavage</keyword>
<evidence type="ECO:0000256" key="6">
    <source>
        <dbReference type="ARBA" id="ARBA00023145"/>
    </source>
</evidence>
<evidence type="ECO:0000313" key="11">
    <source>
        <dbReference type="Proteomes" id="UP000251956"/>
    </source>
</evidence>
<dbReference type="Pfam" id="PF02675">
    <property type="entry name" value="AdoMet_dc"/>
    <property type="match status" value="1"/>
</dbReference>
<keyword evidence="11" id="KW-1185">Reference proteome</keyword>
<dbReference type="AlphaFoldDB" id="A0A330H089"/>
<comment type="cofactor">
    <cofactor evidence="1">
        <name>pyruvate</name>
        <dbReference type="ChEBI" id="CHEBI:15361"/>
    </cofactor>
</comment>
<evidence type="ECO:0000256" key="9">
    <source>
        <dbReference type="ARBA" id="ARBA00023317"/>
    </source>
</evidence>
<evidence type="ECO:0000256" key="5">
    <source>
        <dbReference type="ARBA" id="ARBA00023115"/>
    </source>
</evidence>
<dbReference type="GO" id="GO:0008295">
    <property type="term" value="P:spermidine biosynthetic process"/>
    <property type="evidence" value="ECO:0007669"/>
    <property type="project" value="UniProtKB-KW"/>
</dbReference>
<name>A0A330H089_9HYPH</name>
<evidence type="ECO:0000256" key="7">
    <source>
        <dbReference type="ARBA" id="ARBA00023239"/>
    </source>
</evidence>
<dbReference type="InterPro" id="IPR003826">
    <property type="entry name" value="AdoMetDC_fam_prok"/>
</dbReference>
<evidence type="ECO:0000256" key="1">
    <source>
        <dbReference type="ARBA" id="ARBA00001928"/>
    </source>
</evidence>
<accession>A0A330H089</accession>
<gene>
    <name evidence="10" type="primary">speD</name>
    <name evidence="10" type="ORF">DPM35_02465</name>
</gene>
<dbReference type="GO" id="GO:0005829">
    <property type="term" value="C:cytosol"/>
    <property type="evidence" value="ECO:0007669"/>
    <property type="project" value="TreeGrafter"/>
</dbReference>
<evidence type="ECO:0000256" key="8">
    <source>
        <dbReference type="ARBA" id="ARBA00023270"/>
    </source>
</evidence>
<keyword evidence="2" id="KW-0210">Decarboxylase</keyword>
<dbReference type="EC" id="4.1.1.50" evidence="10"/>
<dbReference type="OrthoDB" id="9793120at2"/>
<dbReference type="Proteomes" id="UP000251956">
    <property type="component" value="Unassembled WGS sequence"/>
</dbReference>
<evidence type="ECO:0000256" key="4">
    <source>
        <dbReference type="ARBA" id="ARBA00023066"/>
    </source>
</evidence>
<sequence>MLFAAGPTASAQGCYGYTTYCWSPSGYSPSFPILEDITASPGEPGGLPGRHLIVELHDAIGLGDAPFIEHVLRRAAEDAKAQLLALHHHVFMPAGGITAFAMLAESHISIHTWPAERYAALDIFMCGVCNPIACLPALATSFLPARIGVLDLYRGLDAEDQAATEIQPTSIDRG</sequence>
<keyword evidence="4" id="KW-0745">Spermidine biosynthesis</keyword>
<dbReference type="NCBIfam" id="TIGR03330">
    <property type="entry name" value="SAM_DCase_Bsu"/>
    <property type="match status" value="1"/>
</dbReference>
<dbReference type="Gene3D" id="3.60.90.10">
    <property type="entry name" value="S-adenosylmethionine decarboxylase"/>
    <property type="match status" value="1"/>
</dbReference>
<keyword evidence="9" id="KW-0670">Pyruvate</keyword>
<comment type="caution">
    <text evidence="10">The sequence shown here is derived from an EMBL/GenBank/DDBJ whole genome shotgun (WGS) entry which is preliminary data.</text>
</comment>
<dbReference type="PANTHER" id="PTHR33866:SF2">
    <property type="entry name" value="S-ADENOSYLMETHIONINE DECARBOXYLASE PROENZYME"/>
    <property type="match status" value="1"/>
</dbReference>
<dbReference type="InterPro" id="IPR017716">
    <property type="entry name" value="S-AdoMet_deCOase_pro-enz"/>
</dbReference>
<dbReference type="InterPro" id="IPR016067">
    <property type="entry name" value="S-AdoMet_deCO2ase_core"/>
</dbReference>
<keyword evidence="7 10" id="KW-0456">Lyase</keyword>
<keyword evidence="5" id="KW-0620">Polyamine biosynthesis</keyword>
<keyword evidence="8" id="KW-0704">Schiff base</keyword>
<dbReference type="SUPFAM" id="SSF56276">
    <property type="entry name" value="S-adenosylmethionine decarboxylase"/>
    <property type="match status" value="1"/>
</dbReference>